<dbReference type="EMBL" id="LAZR01000428">
    <property type="protein sequence ID" value="KKN69368.1"/>
    <property type="molecule type" value="Genomic_DNA"/>
</dbReference>
<name>A0A0F9VUG3_9ZZZZ</name>
<evidence type="ECO:0000313" key="2">
    <source>
        <dbReference type="EMBL" id="KKN69368.1"/>
    </source>
</evidence>
<protein>
    <submittedName>
        <fullName evidence="2">Uncharacterized protein</fullName>
    </submittedName>
</protein>
<dbReference type="AlphaFoldDB" id="A0A0F9VUG3"/>
<feature type="compositionally biased region" description="Low complexity" evidence="1">
    <location>
        <begin position="1"/>
        <end position="11"/>
    </location>
</feature>
<evidence type="ECO:0000256" key="1">
    <source>
        <dbReference type="SAM" id="MobiDB-lite"/>
    </source>
</evidence>
<feature type="compositionally biased region" description="Basic and acidic residues" evidence="1">
    <location>
        <begin position="21"/>
        <end position="30"/>
    </location>
</feature>
<comment type="caution">
    <text evidence="2">The sequence shown here is derived from an EMBL/GenBank/DDBJ whole genome shotgun (WGS) entry which is preliminary data.</text>
</comment>
<sequence length="45" mass="4991">MEEETPTVPAEVEVEEESTEAEVKDEEKSAETSGMRGFTADKKTE</sequence>
<accession>A0A0F9VUG3</accession>
<organism evidence="2">
    <name type="scientific">marine sediment metagenome</name>
    <dbReference type="NCBI Taxonomy" id="412755"/>
    <lineage>
        <taxon>unclassified sequences</taxon>
        <taxon>metagenomes</taxon>
        <taxon>ecological metagenomes</taxon>
    </lineage>
</organism>
<proteinExistence type="predicted"/>
<reference evidence="2" key="1">
    <citation type="journal article" date="2015" name="Nature">
        <title>Complex archaea that bridge the gap between prokaryotes and eukaryotes.</title>
        <authorList>
            <person name="Spang A."/>
            <person name="Saw J.H."/>
            <person name="Jorgensen S.L."/>
            <person name="Zaremba-Niedzwiedzka K."/>
            <person name="Martijn J."/>
            <person name="Lind A.E."/>
            <person name="van Eijk R."/>
            <person name="Schleper C."/>
            <person name="Guy L."/>
            <person name="Ettema T.J."/>
        </authorList>
    </citation>
    <scope>NUCLEOTIDE SEQUENCE</scope>
</reference>
<feature type="region of interest" description="Disordered" evidence="1">
    <location>
        <begin position="1"/>
        <end position="45"/>
    </location>
</feature>
<gene>
    <name evidence="2" type="ORF">LCGC14_0442280</name>
</gene>